<accession>A0A1C4BMN2</accession>
<evidence type="ECO:0000259" key="12">
    <source>
        <dbReference type="PROSITE" id="PS51379"/>
    </source>
</evidence>
<keyword evidence="3" id="KW-0288">FMN</keyword>
<dbReference type="InterPro" id="IPR017896">
    <property type="entry name" value="4Fe4S_Fe-S-bd"/>
</dbReference>
<proteinExistence type="predicted"/>
<dbReference type="InterPro" id="IPR036188">
    <property type="entry name" value="FAD/NAD-bd_sf"/>
</dbReference>
<dbReference type="InterPro" id="IPR009051">
    <property type="entry name" value="Helical_ferredxn"/>
</dbReference>
<evidence type="ECO:0000313" key="14">
    <source>
        <dbReference type="Proteomes" id="UP000198515"/>
    </source>
</evidence>
<dbReference type="Pfam" id="PF07992">
    <property type="entry name" value="Pyr_redox_2"/>
    <property type="match status" value="1"/>
</dbReference>
<keyword evidence="4" id="KW-0560">Oxidoreductase</keyword>
<keyword evidence="14" id="KW-1185">Reference proteome</keyword>
<evidence type="ECO:0000256" key="7">
    <source>
        <dbReference type="ARBA" id="ARBA00047685"/>
    </source>
</evidence>
<gene>
    <name evidence="13" type="ORF">GA0061070_100867</name>
</gene>
<dbReference type="InterPro" id="IPR028261">
    <property type="entry name" value="DPD_II"/>
</dbReference>
<dbReference type="GO" id="GO:0004159">
    <property type="term" value="F:dihydropyrimidine dehydrogenase (NAD+) activity"/>
    <property type="evidence" value="ECO:0007669"/>
    <property type="project" value="UniProtKB-EC"/>
</dbReference>
<reference evidence="14" key="1">
    <citation type="submission" date="2016-08" db="EMBL/GenBank/DDBJ databases">
        <authorList>
            <person name="Varghese N."/>
            <person name="Submissions Spin"/>
        </authorList>
    </citation>
    <scope>NUCLEOTIDE SEQUENCE [LARGE SCALE GENOMIC DNA]</scope>
    <source>
        <strain evidence="14">REICA_142</strain>
    </source>
</reference>
<evidence type="ECO:0000256" key="2">
    <source>
        <dbReference type="ARBA" id="ARBA00022630"/>
    </source>
</evidence>
<protein>
    <recommendedName>
        <fullName evidence="11">dihydrouracil dehydrogenase (NAD(+))</fullName>
        <ecNumber evidence="11">1.3.1.1</ecNumber>
    </recommendedName>
    <alternativeName>
        <fullName evidence="6">Dihydrothymine dehydrogenase</fullName>
    </alternativeName>
    <alternativeName>
        <fullName evidence="5">Dihydrouracil dehydrogenase</fullName>
    </alternativeName>
</protein>
<evidence type="ECO:0000256" key="6">
    <source>
        <dbReference type="ARBA" id="ARBA00032722"/>
    </source>
</evidence>
<dbReference type="AlphaFoldDB" id="A0A1C4BMN2"/>
<dbReference type="PRINTS" id="PR00368">
    <property type="entry name" value="FADPNR"/>
</dbReference>
<evidence type="ECO:0000256" key="11">
    <source>
        <dbReference type="ARBA" id="ARBA00049728"/>
    </source>
</evidence>
<evidence type="ECO:0000256" key="5">
    <source>
        <dbReference type="ARBA" id="ARBA00030119"/>
    </source>
</evidence>
<evidence type="ECO:0000256" key="1">
    <source>
        <dbReference type="ARBA" id="ARBA00001917"/>
    </source>
</evidence>
<comment type="catalytic activity">
    <reaction evidence="7">
        <text>5,6-dihydrothymine + NAD(+) = thymine + NADH + H(+)</text>
        <dbReference type="Rhea" id="RHEA:28791"/>
        <dbReference type="ChEBI" id="CHEBI:15378"/>
        <dbReference type="ChEBI" id="CHEBI:17821"/>
        <dbReference type="ChEBI" id="CHEBI:27468"/>
        <dbReference type="ChEBI" id="CHEBI:57540"/>
        <dbReference type="ChEBI" id="CHEBI:57945"/>
        <dbReference type="EC" id="1.3.1.1"/>
    </reaction>
</comment>
<comment type="cofactor">
    <cofactor evidence="1">
        <name>FMN</name>
        <dbReference type="ChEBI" id="CHEBI:58210"/>
    </cofactor>
</comment>
<dbReference type="Pfam" id="PF14691">
    <property type="entry name" value="Fer4_20"/>
    <property type="match status" value="1"/>
</dbReference>
<dbReference type="OrthoDB" id="9803192at2"/>
<dbReference type="InterPro" id="IPR023753">
    <property type="entry name" value="FAD/NAD-binding_dom"/>
</dbReference>
<dbReference type="EC" id="1.3.1.1" evidence="11"/>
<dbReference type="PROSITE" id="PS51379">
    <property type="entry name" value="4FE4S_FER_2"/>
    <property type="match status" value="1"/>
</dbReference>
<dbReference type="GO" id="GO:0051536">
    <property type="term" value="F:iron-sulfur cluster binding"/>
    <property type="evidence" value="ECO:0007669"/>
    <property type="project" value="InterPro"/>
</dbReference>
<evidence type="ECO:0000256" key="9">
    <source>
        <dbReference type="ARBA" id="ARBA00049578"/>
    </source>
</evidence>
<evidence type="ECO:0000256" key="4">
    <source>
        <dbReference type="ARBA" id="ARBA00023002"/>
    </source>
</evidence>
<dbReference type="RefSeq" id="WP_090134391.1">
    <property type="nucleotide sequence ID" value="NZ_FMBC01000008.1"/>
</dbReference>
<dbReference type="PRINTS" id="PR00469">
    <property type="entry name" value="PNDRDTASEII"/>
</dbReference>
<feature type="domain" description="4Fe-4S ferredoxin-type" evidence="12">
    <location>
        <begin position="33"/>
        <end position="66"/>
    </location>
</feature>
<dbReference type="SUPFAM" id="SSF46548">
    <property type="entry name" value="alpha-helical ferredoxin"/>
    <property type="match status" value="1"/>
</dbReference>
<dbReference type="SUPFAM" id="SSF51971">
    <property type="entry name" value="Nucleotide-binding domain"/>
    <property type="match status" value="1"/>
</dbReference>
<evidence type="ECO:0000313" key="13">
    <source>
        <dbReference type="EMBL" id="SCC08156.1"/>
    </source>
</evidence>
<sequence>MNTLDTPGICPGRLTPAEYARAFSDGDPALSSPQAVLEAERCYYCFDAPCTRACPAEIDVPSFIQRIAQSNDRGAAEVILRANILGGTCSRVCPTETLCEQACVRNAQDGRPLDIARLQRYATDRFFTSPGKPLFTRAASSGKRVAIVGAGPAGLTVAHALALAGHEIDLFDAHAKPGGLNAYGLARYKVAGDFPAQEVEWLLSVGGITLHCGQALGQHFTLAQLRAEYNAVFLGPGLAGVNALDSDMPEPHGVHEAVEFIAELRQCADLSQMPVGRNVVVIGGGMTAVDAAVQAKKLGAREVTLVYRRGESQMKASLKEQLWAKACGVTLRFLAAPLRFEQQNNQLTGVTFSRTQQTDAGLMPGGETFTLAADMVLKAIGQSYDPRPAQGVALSGGRIAVDEEGRTSLPGVWAGGDCCAGGLDLTVDAVRQGKAAARSIMLVLAISQADAANATFFQEPSHG</sequence>
<evidence type="ECO:0000256" key="8">
    <source>
        <dbReference type="ARBA" id="ARBA00048792"/>
    </source>
</evidence>
<dbReference type="Gene3D" id="1.10.1060.10">
    <property type="entry name" value="Alpha-helical ferredoxin"/>
    <property type="match status" value="1"/>
</dbReference>
<dbReference type="Gene3D" id="3.50.50.60">
    <property type="entry name" value="FAD/NAD(P)-binding domain"/>
    <property type="match status" value="2"/>
</dbReference>
<dbReference type="PANTHER" id="PTHR43073">
    <property type="entry name" value="DIHYDROPYRIMIDINE DEHYDROGENASE [NADP(+)]"/>
    <property type="match status" value="1"/>
</dbReference>
<evidence type="ECO:0000256" key="10">
    <source>
        <dbReference type="ARBA" id="ARBA00049714"/>
    </source>
</evidence>
<name>A0A1C4BMN2_9ENTR</name>
<keyword evidence="2" id="KW-0285">Flavoprotein</keyword>
<organism evidence="13 14">
    <name type="scientific">Kosakonia oryziphila</name>
    <dbReference type="NCBI Taxonomy" id="1005667"/>
    <lineage>
        <taxon>Bacteria</taxon>
        <taxon>Pseudomonadati</taxon>
        <taxon>Pseudomonadota</taxon>
        <taxon>Gammaproteobacteria</taxon>
        <taxon>Enterobacterales</taxon>
        <taxon>Enterobacteriaceae</taxon>
        <taxon>Kosakonia</taxon>
    </lineage>
</organism>
<evidence type="ECO:0000256" key="3">
    <source>
        <dbReference type="ARBA" id="ARBA00022643"/>
    </source>
</evidence>
<dbReference type="PANTHER" id="PTHR43073:SF2">
    <property type="entry name" value="DIHYDROPYRIMIDINE DEHYDROGENASE [NADP(+)]"/>
    <property type="match status" value="1"/>
</dbReference>
<dbReference type="Proteomes" id="UP000198515">
    <property type="component" value="Unassembled WGS sequence"/>
</dbReference>
<comment type="function">
    <text evidence="9">Involved in pyrimidine base degradation. Catalyzes physiologically the reduction of uracil to 5,6-dihydrouracil (DHU) by using NADH as a specific cosubstrate. It also catalyzes the reverse reaction and the reduction of thymine to 5,6-dihydrothymine (DHT).</text>
</comment>
<comment type="catalytic activity">
    <reaction evidence="8">
        <text>5,6-dihydrouracil + NAD(+) = uracil + NADH + H(+)</text>
        <dbReference type="Rhea" id="RHEA:20189"/>
        <dbReference type="ChEBI" id="CHEBI:15378"/>
        <dbReference type="ChEBI" id="CHEBI:15901"/>
        <dbReference type="ChEBI" id="CHEBI:17568"/>
        <dbReference type="ChEBI" id="CHEBI:57540"/>
        <dbReference type="ChEBI" id="CHEBI:57945"/>
        <dbReference type="EC" id="1.3.1.1"/>
    </reaction>
</comment>
<comment type="subunit">
    <text evidence="10">Heterotetramer of 2 PreA and 2 PreT subunits.</text>
</comment>
<dbReference type="EMBL" id="FMBC01000008">
    <property type="protein sequence ID" value="SCC08156.1"/>
    <property type="molecule type" value="Genomic_DNA"/>
</dbReference>